<feature type="non-terminal residue" evidence="2">
    <location>
        <position position="1"/>
    </location>
</feature>
<feature type="domain" description="DUF8117" evidence="1">
    <location>
        <begin position="1"/>
        <end position="77"/>
    </location>
</feature>
<accession>J9DSL1</accession>
<dbReference type="Proteomes" id="UP000004810">
    <property type="component" value="Unassembled WGS sequence"/>
</dbReference>
<sequence>FLIDLEFIVNYPNVITILNDLSNGLSKYNPFIDPKSNNHFVRIYGEPDRGTYRVANAQIIAHTIFMHIFSILQQRWKFSIKNVKVSDFKRIRNGNLMIVLSFFNIFSK</sequence>
<dbReference type="EMBL" id="ADBV01015756">
    <property type="protein sequence ID" value="EJW72628.1"/>
    <property type="molecule type" value="Genomic_DNA"/>
</dbReference>
<protein>
    <recommendedName>
        <fullName evidence="1">DUF8117 domain-containing protein</fullName>
    </recommendedName>
</protein>
<gene>
    <name evidence="2" type="ORF">WUBG_16466</name>
</gene>
<comment type="caution">
    <text evidence="2">The sequence shown here is derived from an EMBL/GenBank/DDBJ whole genome shotgun (WGS) entry which is preliminary data.</text>
</comment>
<evidence type="ECO:0000313" key="2">
    <source>
        <dbReference type="EMBL" id="EJW72628.1"/>
    </source>
</evidence>
<dbReference type="InterPro" id="IPR058430">
    <property type="entry name" value="DUF8117"/>
</dbReference>
<reference evidence="3" key="1">
    <citation type="submission" date="2012-08" db="EMBL/GenBank/DDBJ databases">
        <title>The Genome Sequence of Wuchereria bancrofti.</title>
        <authorList>
            <person name="Nutman T.B."/>
            <person name="Fink D.L."/>
            <person name="Russ C."/>
            <person name="Young S."/>
            <person name="Zeng Q."/>
            <person name="Koehrsen M."/>
            <person name="Alvarado L."/>
            <person name="Berlin A."/>
            <person name="Chapman S.B."/>
            <person name="Chen Z."/>
            <person name="Freedman E."/>
            <person name="Gellesch M."/>
            <person name="Goldberg J."/>
            <person name="Griggs A."/>
            <person name="Gujja S."/>
            <person name="Heilman E.R."/>
            <person name="Heiman D."/>
            <person name="Hepburn T."/>
            <person name="Howarth C."/>
            <person name="Jen D."/>
            <person name="Larson L."/>
            <person name="Lewis B."/>
            <person name="Mehta T."/>
            <person name="Park D."/>
            <person name="Pearson M."/>
            <person name="Roberts A."/>
            <person name="Saif S."/>
            <person name="Shea T."/>
            <person name="Shenoy N."/>
            <person name="Sisk P."/>
            <person name="Stolte C."/>
            <person name="Sykes S."/>
            <person name="Walk T."/>
            <person name="White J."/>
            <person name="Yandava C."/>
            <person name="Haas B."/>
            <person name="Henn M.R."/>
            <person name="Nusbaum C."/>
            <person name="Birren B."/>
        </authorList>
    </citation>
    <scope>NUCLEOTIDE SEQUENCE [LARGE SCALE GENOMIC DNA]</scope>
    <source>
        <strain evidence="3">NA</strain>
    </source>
</reference>
<dbReference type="AlphaFoldDB" id="J9DSL1"/>
<evidence type="ECO:0000313" key="3">
    <source>
        <dbReference type="Proteomes" id="UP000004810"/>
    </source>
</evidence>
<proteinExistence type="predicted"/>
<evidence type="ECO:0000259" key="1">
    <source>
        <dbReference type="Pfam" id="PF26431"/>
    </source>
</evidence>
<feature type="non-terminal residue" evidence="2">
    <location>
        <position position="108"/>
    </location>
</feature>
<name>J9DSL1_WUCBA</name>
<dbReference type="Pfam" id="PF26431">
    <property type="entry name" value="DUF8117"/>
    <property type="match status" value="1"/>
</dbReference>
<organism evidence="2 3">
    <name type="scientific">Wuchereria bancrofti</name>
    <dbReference type="NCBI Taxonomy" id="6293"/>
    <lineage>
        <taxon>Eukaryota</taxon>
        <taxon>Metazoa</taxon>
        <taxon>Ecdysozoa</taxon>
        <taxon>Nematoda</taxon>
        <taxon>Chromadorea</taxon>
        <taxon>Rhabditida</taxon>
        <taxon>Spirurina</taxon>
        <taxon>Spiruromorpha</taxon>
        <taxon>Filarioidea</taxon>
        <taxon>Onchocercidae</taxon>
        <taxon>Wuchereria</taxon>
    </lineage>
</organism>